<feature type="non-terminal residue" evidence="2">
    <location>
        <position position="1"/>
    </location>
</feature>
<reference evidence="2 3" key="1">
    <citation type="submission" date="2020-04" db="EMBL/GenBank/DDBJ databases">
        <title>Perkinsus olseni comparative genomics.</title>
        <authorList>
            <person name="Bogema D.R."/>
        </authorList>
    </citation>
    <scope>NUCLEOTIDE SEQUENCE [LARGE SCALE GENOMIC DNA]</scope>
    <source>
        <strain evidence="2">ATCC PRA-205</strain>
    </source>
</reference>
<dbReference type="InterPro" id="IPR036866">
    <property type="entry name" value="RibonucZ/Hydroxyglut_hydro"/>
</dbReference>
<proteinExistence type="predicted"/>
<protein>
    <submittedName>
        <fullName evidence="2">Integrator complex subunit 11</fullName>
    </submittedName>
</protein>
<dbReference type="GO" id="GO:0005847">
    <property type="term" value="C:mRNA cleavage and polyadenylation specificity factor complex"/>
    <property type="evidence" value="ECO:0007669"/>
    <property type="project" value="TreeGrafter"/>
</dbReference>
<dbReference type="Pfam" id="PF16661">
    <property type="entry name" value="Lactamase_B_6"/>
    <property type="match status" value="1"/>
</dbReference>
<dbReference type="PANTHER" id="PTHR11203:SF11">
    <property type="entry name" value="CLEAVAGE AND POLYADENYLATION SPECIFICITY FACTOR SUBUNIT 3"/>
    <property type="match status" value="1"/>
</dbReference>
<evidence type="ECO:0000313" key="3">
    <source>
        <dbReference type="Proteomes" id="UP000574390"/>
    </source>
</evidence>
<dbReference type="GO" id="GO:0003723">
    <property type="term" value="F:RNA binding"/>
    <property type="evidence" value="ECO:0007669"/>
    <property type="project" value="TreeGrafter"/>
</dbReference>
<gene>
    <name evidence="2" type="primary">CPSF3L_2</name>
    <name evidence="2" type="ORF">FOZ62_006342</name>
</gene>
<dbReference type="AlphaFoldDB" id="A0A7J6SF00"/>
<dbReference type="InterPro" id="IPR001279">
    <property type="entry name" value="Metallo-B-lactamas"/>
</dbReference>
<dbReference type="InterPro" id="IPR050698">
    <property type="entry name" value="MBL"/>
</dbReference>
<name>A0A7J6SF00_PEROL</name>
<dbReference type="GO" id="GO:0004534">
    <property type="term" value="F:5'-3' RNA exonuclease activity"/>
    <property type="evidence" value="ECO:0007669"/>
    <property type="project" value="TreeGrafter"/>
</dbReference>
<evidence type="ECO:0000259" key="1">
    <source>
        <dbReference type="Pfam" id="PF16661"/>
    </source>
</evidence>
<feature type="domain" description="Metallo-beta-lactamase" evidence="1">
    <location>
        <begin position="8"/>
        <end position="86"/>
    </location>
</feature>
<dbReference type="Gene3D" id="3.60.15.10">
    <property type="entry name" value="Ribonuclease Z/Hydroxyacylglutathione hydrolase-like"/>
    <property type="match status" value="1"/>
</dbReference>
<dbReference type="GO" id="GO:0006398">
    <property type="term" value="P:mRNA 3'-end processing by stem-loop binding and cleavage"/>
    <property type="evidence" value="ECO:0007669"/>
    <property type="project" value="TreeGrafter"/>
</dbReference>
<dbReference type="SUPFAM" id="SSF56281">
    <property type="entry name" value="Metallo-hydrolase/oxidoreductase"/>
    <property type="match status" value="1"/>
</dbReference>
<dbReference type="EMBL" id="JABANM010015527">
    <property type="protein sequence ID" value="KAF4730916.1"/>
    <property type="molecule type" value="Genomic_DNA"/>
</dbReference>
<sequence>SKITAAEDQVYGRTDIDKCMQRIDTCTFHQTVTISTPAGPISFTAYRAGHVLGAAMFVVEIDGVRLLYTGDFSREVDRHLPHAEVVPAPIHALVVESTYGVQLHEP</sequence>
<feature type="non-terminal residue" evidence="2">
    <location>
        <position position="106"/>
    </location>
</feature>
<accession>A0A7J6SF00</accession>
<dbReference type="GO" id="GO:0004521">
    <property type="term" value="F:RNA endonuclease activity"/>
    <property type="evidence" value="ECO:0007669"/>
    <property type="project" value="TreeGrafter"/>
</dbReference>
<organism evidence="2 3">
    <name type="scientific">Perkinsus olseni</name>
    <name type="common">Perkinsus atlanticus</name>
    <dbReference type="NCBI Taxonomy" id="32597"/>
    <lineage>
        <taxon>Eukaryota</taxon>
        <taxon>Sar</taxon>
        <taxon>Alveolata</taxon>
        <taxon>Perkinsozoa</taxon>
        <taxon>Perkinsea</taxon>
        <taxon>Perkinsida</taxon>
        <taxon>Perkinsidae</taxon>
        <taxon>Perkinsus</taxon>
    </lineage>
</organism>
<dbReference type="PANTHER" id="PTHR11203">
    <property type="entry name" value="CLEAVAGE AND POLYADENYLATION SPECIFICITY FACTOR FAMILY MEMBER"/>
    <property type="match status" value="1"/>
</dbReference>
<comment type="caution">
    <text evidence="2">The sequence shown here is derived from an EMBL/GenBank/DDBJ whole genome shotgun (WGS) entry which is preliminary data.</text>
</comment>
<evidence type="ECO:0000313" key="2">
    <source>
        <dbReference type="EMBL" id="KAF4730916.1"/>
    </source>
</evidence>
<dbReference type="Proteomes" id="UP000574390">
    <property type="component" value="Unassembled WGS sequence"/>
</dbReference>